<proteinExistence type="predicted"/>
<dbReference type="EMBL" id="JWZT01003159">
    <property type="protein sequence ID" value="KII67510.1"/>
    <property type="molecule type" value="Genomic_DNA"/>
</dbReference>
<evidence type="ECO:0000313" key="2">
    <source>
        <dbReference type="EMBL" id="KII67510.1"/>
    </source>
</evidence>
<dbReference type="InterPro" id="IPR050310">
    <property type="entry name" value="VPS10-sortilin"/>
</dbReference>
<evidence type="ECO:0000259" key="1">
    <source>
        <dbReference type="Pfam" id="PF15901"/>
    </source>
</evidence>
<dbReference type="AlphaFoldDB" id="A0A0C2MTH2"/>
<dbReference type="GO" id="GO:0016020">
    <property type="term" value="C:membrane"/>
    <property type="evidence" value="ECO:0007669"/>
    <property type="project" value="TreeGrafter"/>
</dbReference>
<sequence>MKIVDMSNNSEIFRIVALQAKIFYSKTSILFKYKEIIDQYADVHEHYYIVIGDYKGNKCLFVSIHKSRYFVRIMCGLVPKNANTCPVLIHPTIPGIIYANIKQNSSLNITYISFNGGKNFQSMKLESNKYGCQEDLCDIKLRFPCTFENEIYFPKEWLATLDGADIYFGRRKYYFFISSNGGTTWKIFPYSNFAVRSFNGGGIIVGINMSKNKIIYSFDQGETFYQISIFDELQIIVNAMKVRNNQSEGLVIFGRNTNKDTFFIAHVDFGTILKRSCERGDYEAWSPLRFNRTCYQGQETVYLKKNPNSLCFDPQLTTSKTSQQCPCWVEDFNCRFHYSYVNDQCVLDQYSDIKYTVLDCESGNIPLYNLNGYE</sequence>
<gene>
    <name evidence="2" type="ORF">RF11_01666</name>
</gene>
<keyword evidence="2" id="KW-0675">Receptor</keyword>
<dbReference type="PANTHER" id="PTHR12106">
    <property type="entry name" value="SORTILIN RELATED"/>
    <property type="match status" value="1"/>
</dbReference>
<protein>
    <submittedName>
        <fullName evidence="2">VPS10 domain-containing receptor SorCS3</fullName>
    </submittedName>
</protein>
<comment type="caution">
    <text evidence="2">The sequence shown here is derived from an EMBL/GenBank/DDBJ whole genome shotgun (WGS) entry which is preliminary data.</text>
</comment>
<dbReference type="Proteomes" id="UP000031668">
    <property type="component" value="Unassembled WGS sequence"/>
</dbReference>
<feature type="domain" description="Sortilin C-terminal" evidence="1">
    <location>
        <begin position="243"/>
        <end position="360"/>
    </location>
</feature>
<dbReference type="GO" id="GO:0005794">
    <property type="term" value="C:Golgi apparatus"/>
    <property type="evidence" value="ECO:0007669"/>
    <property type="project" value="TreeGrafter"/>
</dbReference>
<dbReference type="Gene3D" id="2.10.70.80">
    <property type="match status" value="1"/>
</dbReference>
<dbReference type="PANTHER" id="PTHR12106:SF27">
    <property type="entry name" value="SORTILIN-RELATED RECEPTOR"/>
    <property type="match status" value="1"/>
</dbReference>
<dbReference type="Pfam" id="PF15901">
    <property type="entry name" value="Sortilin_C"/>
    <property type="match status" value="1"/>
</dbReference>
<name>A0A0C2MTH2_THEKT</name>
<evidence type="ECO:0000313" key="3">
    <source>
        <dbReference type="Proteomes" id="UP000031668"/>
    </source>
</evidence>
<accession>A0A0C2MTH2</accession>
<dbReference type="InterPro" id="IPR036278">
    <property type="entry name" value="Sialidase_sf"/>
</dbReference>
<dbReference type="InterPro" id="IPR031777">
    <property type="entry name" value="Sortilin_C"/>
</dbReference>
<dbReference type="SUPFAM" id="SSF50939">
    <property type="entry name" value="Sialidases"/>
    <property type="match status" value="1"/>
</dbReference>
<dbReference type="OrthoDB" id="443634at2759"/>
<organism evidence="2 3">
    <name type="scientific">Thelohanellus kitauei</name>
    <name type="common">Myxosporean</name>
    <dbReference type="NCBI Taxonomy" id="669202"/>
    <lineage>
        <taxon>Eukaryota</taxon>
        <taxon>Metazoa</taxon>
        <taxon>Cnidaria</taxon>
        <taxon>Myxozoa</taxon>
        <taxon>Myxosporea</taxon>
        <taxon>Bivalvulida</taxon>
        <taxon>Platysporina</taxon>
        <taxon>Myxobolidae</taxon>
        <taxon>Thelohanellus</taxon>
    </lineage>
</organism>
<reference evidence="2 3" key="1">
    <citation type="journal article" date="2014" name="Genome Biol. Evol.">
        <title>The genome of the myxosporean Thelohanellus kitauei shows adaptations to nutrient acquisition within its fish host.</title>
        <authorList>
            <person name="Yang Y."/>
            <person name="Xiong J."/>
            <person name="Zhou Z."/>
            <person name="Huo F."/>
            <person name="Miao W."/>
            <person name="Ran C."/>
            <person name="Liu Y."/>
            <person name="Zhang J."/>
            <person name="Feng J."/>
            <person name="Wang M."/>
            <person name="Wang M."/>
            <person name="Wang L."/>
            <person name="Yao B."/>
        </authorList>
    </citation>
    <scope>NUCLEOTIDE SEQUENCE [LARGE SCALE GENOMIC DNA]</scope>
    <source>
        <strain evidence="2">Wuqing</strain>
    </source>
</reference>
<dbReference type="GO" id="GO:0006892">
    <property type="term" value="P:post-Golgi vesicle-mediated transport"/>
    <property type="evidence" value="ECO:0007669"/>
    <property type="project" value="TreeGrafter"/>
</dbReference>
<keyword evidence="3" id="KW-1185">Reference proteome</keyword>